<evidence type="ECO:0000313" key="2">
    <source>
        <dbReference type="Proteomes" id="UP000233551"/>
    </source>
</evidence>
<dbReference type="Proteomes" id="UP000233551">
    <property type="component" value="Unassembled WGS sequence"/>
</dbReference>
<reference evidence="1 2" key="1">
    <citation type="submission" date="2017-11" db="EMBL/GenBank/DDBJ databases">
        <title>De-novo sequencing of pomegranate (Punica granatum L.) genome.</title>
        <authorList>
            <person name="Akparov Z."/>
            <person name="Amiraslanov A."/>
            <person name="Hajiyeva S."/>
            <person name="Abbasov M."/>
            <person name="Kaur K."/>
            <person name="Hamwieh A."/>
            <person name="Solovyev V."/>
            <person name="Salamov A."/>
            <person name="Braich B."/>
            <person name="Kosarev P."/>
            <person name="Mahmoud A."/>
            <person name="Hajiyev E."/>
            <person name="Babayeva S."/>
            <person name="Izzatullayeva V."/>
            <person name="Mammadov A."/>
            <person name="Mammadov A."/>
            <person name="Sharifova S."/>
            <person name="Ojaghi J."/>
            <person name="Eynullazada K."/>
            <person name="Bayramov B."/>
            <person name="Abdulazimova A."/>
            <person name="Shahmuradov I."/>
        </authorList>
    </citation>
    <scope>NUCLEOTIDE SEQUENCE [LARGE SCALE GENOMIC DNA]</scope>
    <source>
        <strain evidence="2">cv. AG2017</strain>
        <tissue evidence="1">Leaf</tissue>
    </source>
</reference>
<dbReference type="EMBL" id="PGOL01006819">
    <property type="protein sequence ID" value="PKI33254.1"/>
    <property type="molecule type" value="Genomic_DNA"/>
</dbReference>
<dbReference type="AlphaFoldDB" id="A0A2I0HNE1"/>
<organism evidence="1 2">
    <name type="scientific">Punica granatum</name>
    <name type="common">Pomegranate</name>
    <dbReference type="NCBI Taxonomy" id="22663"/>
    <lineage>
        <taxon>Eukaryota</taxon>
        <taxon>Viridiplantae</taxon>
        <taxon>Streptophyta</taxon>
        <taxon>Embryophyta</taxon>
        <taxon>Tracheophyta</taxon>
        <taxon>Spermatophyta</taxon>
        <taxon>Magnoliopsida</taxon>
        <taxon>eudicotyledons</taxon>
        <taxon>Gunneridae</taxon>
        <taxon>Pentapetalae</taxon>
        <taxon>rosids</taxon>
        <taxon>malvids</taxon>
        <taxon>Myrtales</taxon>
        <taxon>Lythraceae</taxon>
        <taxon>Punica</taxon>
    </lineage>
</organism>
<name>A0A2I0HNE1_PUNGR</name>
<keyword evidence="2" id="KW-1185">Reference proteome</keyword>
<evidence type="ECO:0000313" key="1">
    <source>
        <dbReference type="EMBL" id="PKI33254.1"/>
    </source>
</evidence>
<comment type="caution">
    <text evidence="1">The sequence shown here is derived from an EMBL/GenBank/DDBJ whole genome shotgun (WGS) entry which is preliminary data.</text>
</comment>
<proteinExistence type="predicted"/>
<accession>A0A2I0HNE1</accession>
<protein>
    <submittedName>
        <fullName evidence="1">Uncharacterized protein</fullName>
    </submittedName>
</protein>
<gene>
    <name evidence="1" type="ORF">CRG98_046358</name>
</gene>
<sequence>MGEPEPNLEEFFEDKRPPRNPLVPVAQVKDLKISQHWRKRMQRSHILLHFSSLIDILLARHFTKRHRPARLTFPIPNYLIYSSSRRSPISSLPFADSLMFRIPAGFGRSEAEFGGLLVSVGG</sequence>